<keyword evidence="7" id="KW-0732">Signal</keyword>
<dbReference type="Proteomes" id="UP000366872">
    <property type="component" value="Unassembled WGS sequence"/>
</dbReference>
<sequence length="262" mass="29012">MKKTLLMLMGSVLLIAGCSTVPLTGRKQVNLVSDAQLIPQSAANYNEVVKQGPLSTNRQQSEMVQRAGRRISAAVEQYFQERGQSQVLEGFVWEFNLIDEDTPNAWCMPGGKVAFYTGILPFTQDEAGIAVVMGHEIAHAVARHSNERISHQMLQQGGGYLLSMFSQKTDYHEAIMQAYGIGSQIGAILPYSREHESEADRMGLVFMAMAGYNPEAAVGFWQRMGAAGGEKPPEFLSTHPADETRVRKLREHMPEALAHYRP</sequence>
<evidence type="ECO:0000256" key="4">
    <source>
        <dbReference type="ARBA" id="ARBA00022833"/>
    </source>
</evidence>
<keyword evidence="4 6" id="KW-0862">Zinc</keyword>
<dbReference type="PANTHER" id="PTHR22726:SF1">
    <property type="entry name" value="METALLOENDOPEPTIDASE OMA1, MITOCHONDRIAL"/>
    <property type="match status" value="1"/>
</dbReference>
<proteinExistence type="inferred from homology"/>
<evidence type="ECO:0000313" key="9">
    <source>
        <dbReference type="EMBL" id="VGO16562.1"/>
    </source>
</evidence>
<dbReference type="InterPro" id="IPR051156">
    <property type="entry name" value="Mito/Outer_Membr_Metalloprot"/>
</dbReference>
<feature type="chain" id="PRO_5025575091" evidence="7">
    <location>
        <begin position="17"/>
        <end position="262"/>
    </location>
</feature>
<evidence type="ECO:0000259" key="8">
    <source>
        <dbReference type="Pfam" id="PF01435"/>
    </source>
</evidence>
<comment type="cofactor">
    <cofactor evidence="6">
        <name>Zn(2+)</name>
        <dbReference type="ChEBI" id="CHEBI:29105"/>
    </cofactor>
    <text evidence="6">Binds 1 zinc ion per subunit.</text>
</comment>
<comment type="similarity">
    <text evidence="6">Belongs to the peptidase M48 family.</text>
</comment>
<protein>
    <submittedName>
        <fullName evidence="9">Beta-barrel assembly-enhancing protease</fullName>
    </submittedName>
</protein>
<evidence type="ECO:0000313" key="10">
    <source>
        <dbReference type="Proteomes" id="UP000366872"/>
    </source>
</evidence>
<evidence type="ECO:0000256" key="7">
    <source>
        <dbReference type="SAM" id="SignalP"/>
    </source>
</evidence>
<feature type="signal peptide" evidence="7">
    <location>
        <begin position="1"/>
        <end position="16"/>
    </location>
</feature>
<feature type="domain" description="Peptidase M48" evidence="8">
    <location>
        <begin position="74"/>
        <end position="251"/>
    </location>
</feature>
<organism evidence="9 10">
    <name type="scientific">Pontiella desulfatans</name>
    <dbReference type="NCBI Taxonomy" id="2750659"/>
    <lineage>
        <taxon>Bacteria</taxon>
        <taxon>Pseudomonadati</taxon>
        <taxon>Kiritimatiellota</taxon>
        <taxon>Kiritimatiellia</taxon>
        <taxon>Kiritimatiellales</taxon>
        <taxon>Pontiellaceae</taxon>
        <taxon>Pontiella</taxon>
    </lineage>
</organism>
<gene>
    <name evidence="9" type="primary">bepA</name>
    <name evidence="9" type="ORF">PDESU_05153</name>
</gene>
<evidence type="ECO:0000256" key="3">
    <source>
        <dbReference type="ARBA" id="ARBA00022801"/>
    </source>
</evidence>
<dbReference type="EMBL" id="CAAHFG010000003">
    <property type="protein sequence ID" value="VGO16562.1"/>
    <property type="molecule type" value="Genomic_DNA"/>
</dbReference>
<dbReference type="GO" id="GO:0004222">
    <property type="term" value="F:metalloendopeptidase activity"/>
    <property type="evidence" value="ECO:0007669"/>
    <property type="project" value="InterPro"/>
</dbReference>
<dbReference type="InterPro" id="IPR001915">
    <property type="entry name" value="Peptidase_M48"/>
</dbReference>
<dbReference type="Pfam" id="PF01435">
    <property type="entry name" value="Peptidase_M48"/>
    <property type="match status" value="1"/>
</dbReference>
<reference evidence="9 10" key="1">
    <citation type="submission" date="2019-04" db="EMBL/GenBank/DDBJ databases">
        <authorList>
            <person name="Van Vliet M D."/>
        </authorList>
    </citation>
    <scope>NUCLEOTIDE SEQUENCE [LARGE SCALE GENOMIC DNA]</scope>
    <source>
        <strain evidence="9 10">F1</strain>
    </source>
</reference>
<keyword evidence="1 6" id="KW-0645">Protease</keyword>
<accession>A0A6C2U8W8</accession>
<dbReference type="Gene3D" id="3.30.2010.10">
    <property type="entry name" value="Metalloproteases ('zincins'), catalytic domain"/>
    <property type="match status" value="1"/>
</dbReference>
<keyword evidence="10" id="KW-1185">Reference proteome</keyword>
<keyword evidence="2" id="KW-0479">Metal-binding</keyword>
<evidence type="ECO:0000256" key="5">
    <source>
        <dbReference type="ARBA" id="ARBA00023049"/>
    </source>
</evidence>
<evidence type="ECO:0000256" key="1">
    <source>
        <dbReference type="ARBA" id="ARBA00022670"/>
    </source>
</evidence>
<dbReference type="GO" id="GO:0046872">
    <property type="term" value="F:metal ion binding"/>
    <property type="evidence" value="ECO:0007669"/>
    <property type="project" value="UniProtKB-KW"/>
</dbReference>
<name>A0A6C2U8W8_PONDE</name>
<dbReference type="GO" id="GO:0051603">
    <property type="term" value="P:proteolysis involved in protein catabolic process"/>
    <property type="evidence" value="ECO:0007669"/>
    <property type="project" value="TreeGrafter"/>
</dbReference>
<keyword evidence="3 6" id="KW-0378">Hydrolase</keyword>
<dbReference type="GO" id="GO:0016020">
    <property type="term" value="C:membrane"/>
    <property type="evidence" value="ECO:0007669"/>
    <property type="project" value="TreeGrafter"/>
</dbReference>
<dbReference type="RefSeq" id="WP_136082055.1">
    <property type="nucleotide sequence ID" value="NZ_CAAHFG010000003.1"/>
</dbReference>
<dbReference type="CDD" id="cd07331">
    <property type="entry name" value="M48C_Oma1_like"/>
    <property type="match status" value="1"/>
</dbReference>
<dbReference type="PANTHER" id="PTHR22726">
    <property type="entry name" value="METALLOENDOPEPTIDASE OMA1"/>
    <property type="match status" value="1"/>
</dbReference>
<evidence type="ECO:0000256" key="2">
    <source>
        <dbReference type="ARBA" id="ARBA00022723"/>
    </source>
</evidence>
<keyword evidence="5 6" id="KW-0482">Metalloprotease</keyword>
<dbReference type="AlphaFoldDB" id="A0A6C2U8W8"/>
<evidence type="ECO:0000256" key="6">
    <source>
        <dbReference type="RuleBase" id="RU003983"/>
    </source>
</evidence>
<dbReference type="PROSITE" id="PS51257">
    <property type="entry name" value="PROKAR_LIPOPROTEIN"/>
    <property type="match status" value="1"/>
</dbReference>